<proteinExistence type="predicted"/>
<dbReference type="Pfam" id="PF02518">
    <property type="entry name" value="HATPase_c"/>
    <property type="match status" value="1"/>
</dbReference>
<accession>A0A3G8H1X7</accession>
<protein>
    <submittedName>
        <fullName evidence="2">Anti-sigma regulatory factor</fullName>
    </submittedName>
</protein>
<dbReference type="Gene3D" id="3.30.565.10">
    <property type="entry name" value="Histidine kinase-like ATPase, C-terminal domain"/>
    <property type="match status" value="1"/>
</dbReference>
<dbReference type="InterPro" id="IPR003594">
    <property type="entry name" value="HATPase_dom"/>
</dbReference>
<dbReference type="CDD" id="cd16934">
    <property type="entry name" value="HATPase_RsbT-like"/>
    <property type="match status" value="1"/>
</dbReference>
<dbReference type="KEGG" id="cpau:EHF44_14520"/>
<organism evidence="2 3">
    <name type="scientific">Cupriavidus pauculus</name>
    <dbReference type="NCBI Taxonomy" id="82633"/>
    <lineage>
        <taxon>Bacteria</taxon>
        <taxon>Pseudomonadati</taxon>
        <taxon>Pseudomonadota</taxon>
        <taxon>Betaproteobacteria</taxon>
        <taxon>Burkholderiales</taxon>
        <taxon>Burkholderiaceae</taxon>
        <taxon>Cupriavidus</taxon>
    </lineage>
</organism>
<feature type="domain" description="Histidine kinase/HSP90-like ATPase" evidence="1">
    <location>
        <begin position="49"/>
        <end position="141"/>
    </location>
</feature>
<evidence type="ECO:0000313" key="2">
    <source>
        <dbReference type="EMBL" id="AZG14553.1"/>
    </source>
</evidence>
<gene>
    <name evidence="2" type="ORF">EHF44_14520</name>
</gene>
<dbReference type="EMBL" id="CP033969">
    <property type="protein sequence ID" value="AZG14553.1"/>
    <property type="molecule type" value="Genomic_DNA"/>
</dbReference>
<dbReference type="Proteomes" id="UP000270411">
    <property type="component" value="Chromosome 1"/>
</dbReference>
<name>A0A3G8H1X7_9BURK</name>
<evidence type="ECO:0000259" key="1">
    <source>
        <dbReference type="Pfam" id="PF02518"/>
    </source>
</evidence>
<sequence length="144" mass="15900">MPPRRWPDVTTDLAQTGSAPIRDERDIVQARAVVRTLTSQLKFSLVEQTKMITAASELARNTMVYGGGGEMRWELLTEGMRRGLRLHFEDRGPGIPDVEQALVDGWTSGGGLGMGLSGARRLVNDFQIRTQVGEGTCVSITRWK</sequence>
<dbReference type="AlphaFoldDB" id="A0A3G8H1X7"/>
<dbReference type="InterPro" id="IPR036890">
    <property type="entry name" value="HATPase_C_sf"/>
</dbReference>
<dbReference type="SUPFAM" id="SSF55874">
    <property type="entry name" value="ATPase domain of HSP90 chaperone/DNA topoisomerase II/histidine kinase"/>
    <property type="match status" value="1"/>
</dbReference>
<reference evidence="3" key="1">
    <citation type="submission" date="2018-11" db="EMBL/GenBank/DDBJ databases">
        <title>FDA dAtabase for Regulatory Grade micrObial Sequences (FDA-ARGOS): Supporting development and validation of Infectious Disease Dx tests.</title>
        <authorList>
            <person name="Goldberg B."/>
            <person name="Campos J."/>
            <person name="Tallon L."/>
            <person name="Sadzewicz L."/>
            <person name="Zhao X."/>
            <person name="Vavikolanu K."/>
            <person name="Mehta A."/>
            <person name="Aluvathingal J."/>
            <person name="Nadendla S."/>
            <person name="Geyer C."/>
            <person name="Nandy P."/>
            <person name="Yan Y."/>
            <person name="Sichtig H."/>
        </authorList>
    </citation>
    <scope>NUCLEOTIDE SEQUENCE [LARGE SCALE GENOMIC DNA]</scope>
    <source>
        <strain evidence="3">FDAARGOS_614</strain>
    </source>
</reference>
<evidence type="ECO:0000313" key="3">
    <source>
        <dbReference type="Proteomes" id="UP000270411"/>
    </source>
</evidence>
<dbReference type="OrthoDB" id="5769716at2"/>